<evidence type="ECO:0000259" key="1">
    <source>
        <dbReference type="Pfam" id="PF11721"/>
    </source>
</evidence>
<gene>
    <name evidence="3" type="ORF">AHMF7605_24810</name>
</gene>
<dbReference type="Pfam" id="PF01344">
    <property type="entry name" value="Kelch_1"/>
    <property type="match status" value="3"/>
</dbReference>
<evidence type="ECO:0000313" key="3">
    <source>
        <dbReference type="EMBL" id="PSR56485.1"/>
    </source>
</evidence>
<dbReference type="InterPro" id="IPR026444">
    <property type="entry name" value="Secre_tail"/>
</dbReference>
<comment type="caution">
    <text evidence="3">The sequence shown here is derived from an EMBL/GenBank/DDBJ whole genome shotgun (WGS) entry which is preliminary data.</text>
</comment>
<dbReference type="SUPFAM" id="SSF49785">
    <property type="entry name" value="Galactose-binding domain-like"/>
    <property type="match status" value="1"/>
</dbReference>
<dbReference type="NCBIfam" id="TIGR04183">
    <property type="entry name" value="Por_Secre_tail"/>
    <property type="match status" value="1"/>
</dbReference>
<dbReference type="EMBL" id="PYFT01000001">
    <property type="protein sequence ID" value="PSR56485.1"/>
    <property type="molecule type" value="Genomic_DNA"/>
</dbReference>
<dbReference type="RefSeq" id="WP_106932662.1">
    <property type="nucleotide sequence ID" value="NZ_PYFT01000001.1"/>
</dbReference>
<dbReference type="PANTHER" id="PTHR46773">
    <property type="match status" value="1"/>
</dbReference>
<evidence type="ECO:0000259" key="2">
    <source>
        <dbReference type="Pfam" id="PF18962"/>
    </source>
</evidence>
<sequence length="617" mass="66249">MFKIYFPFTKIASSGRSNGLILTIICFLFQVPVRADELVYRINAGGGSTSTSIGVFAADKYFSPSPGYVDTSTKGIAGTSDDAMYQNQRGSTSNNGTFNYNFPVSDGQYRVKLFLAELYWTKPGQRVFDVSAEGTKVLNNYDILQNVAPLTATSETFTVDVTDGTLNLYFSALASDGGVNRPQIGGIEIVKITTSTPTGFTRITWGTAASQPYGTHEIHGEVVNNKLYIFGGYDVTKSTFTPTKRSYCYDPNTNTWKAIADLPHTPKGTNFGGITHVGTATDGTNIYFAGGYPSNATGTGQVFGTNQVWRYNVASNNYTALPKLPAELAAGQLKYLNGKLHYMGGANKARADVAVHYALDLSNLAAGWKALKSLPNATNHGGSAVYGGKIYYIGGAHGQNDDAVAQKTVQVYNPATDTWTKVADMPTGRDHISSAVVVMGNRILVLGGQTSYNVSSALVSAYTPATNTWQELTPLPVKKSTGVAAVLNGNIHYTGGIRSKINYKGVPVQSSAIASVEEVKETKIDNQNLSRQIVVYPNPIKSDNTLYVEIRDFAAKEKVSVSLIDMLGRSLQSTTVVTTEQGKATAEMPIKTSLSAGVYIIKAYATSGKAQIRLVKE</sequence>
<dbReference type="Gene3D" id="2.60.120.430">
    <property type="entry name" value="Galactose-binding lectin"/>
    <property type="match status" value="1"/>
</dbReference>
<dbReference type="InterPro" id="IPR006652">
    <property type="entry name" value="Kelch_1"/>
</dbReference>
<dbReference type="InterPro" id="IPR053256">
    <property type="entry name" value="Kelch_repeat-containing"/>
</dbReference>
<name>A0A2T2YLY6_9BACT</name>
<evidence type="ECO:0008006" key="5">
    <source>
        <dbReference type="Google" id="ProtNLM"/>
    </source>
</evidence>
<dbReference type="SUPFAM" id="SSF50965">
    <property type="entry name" value="Galactose oxidase, central domain"/>
    <property type="match status" value="1"/>
</dbReference>
<dbReference type="InterPro" id="IPR008979">
    <property type="entry name" value="Galactose-bd-like_sf"/>
</dbReference>
<dbReference type="Pfam" id="PF11721">
    <property type="entry name" value="Malectin"/>
    <property type="match status" value="1"/>
</dbReference>
<dbReference type="Pfam" id="PF18962">
    <property type="entry name" value="Por_Secre_tail"/>
    <property type="match status" value="1"/>
</dbReference>
<keyword evidence="4" id="KW-1185">Reference proteome</keyword>
<dbReference type="InterPro" id="IPR021720">
    <property type="entry name" value="Malectin_dom"/>
</dbReference>
<dbReference type="AlphaFoldDB" id="A0A2T2YLY6"/>
<feature type="domain" description="Malectin" evidence="1">
    <location>
        <begin position="39"/>
        <end position="176"/>
    </location>
</feature>
<feature type="domain" description="Secretion system C-terminal sorting" evidence="2">
    <location>
        <begin position="535"/>
        <end position="609"/>
    </location>
</feature>
<organism evidence="3 4">
    <name type="scientific">Adhaeribacter arboris</name>
    <dbReference type="NCBI Taxonomy" id="2072846"/>
    <lineage>
        <taxon>Bacteria</taxon>
        <taxon>Pseudomonadati</taxon>
        <taxon>Bacteroidota</taxon>
        <taxon>Cytophagia</taxon>
        <taxon>Cytophagales</taxon>
        <taxon>Hymenobacteraceae</taxon>
        <taxon>Adhaeribacter</taxon>
    </lineage>
</organism>
<dbReference type="SMART" id="SM00612">
    <property type="entry name" value="Kelch"/>
    <property type="match status" value="4"/>
</dbReference>
<dbReference type="Proteomes" id="UP000240357">
    <property type="component" value="Unassembled WGS sequence"/>
</dbReference>
<reference evidence="3 4" key="1">
    <citation type="submission" date="2018-03" db="EMBL/GenBank/DDBJ databases">
        <title>Adhaeribacter sp. HMF7605 Genome sequencing and assembly.</title>
        <authorList>
            <person name="Kang H."/>
            <person name="Kang J."/>
            <person name="Cha I."/>
            <person name="Kim H."/>
            <person name="Joh K."/>
        </authorList>
    </citation>
    <scope>NUCLEOTIDE SEQUENCE [LARGE SCALE GENOMIC DNA]</scope>
    <source>
        <strain evidence="3 4">HMF7605</strain>
    </source>
</reference>
<dbReference type="InterPro" id="IPR011043">
    <property type="entry name" value="Gal_Oxase/kelch_b-propeller"/>
</dbReference>
<protein>
    <recommendedName>
        <fullName evidence="5">Secretion system C-terminal sorting domain-containing protein</fullName>
    </recommendedName>
</protein>
<dbReference type="OrthoDB" id="103335at2"/>
<dbReference type="PANTHER" id="PTHR46773:SF5">
    <property type="entry name" value="OS04G0487100 PROTEIN"/>
    <property type="match status" value="1"/>
</dbReference>
<accession>A0A2T2YLY6</accession>
<evidence type="ECO:0000313" key="4">
    <source>
        <dbReference type="Proteomes" id="UP000240357"/>
    </source>
</evidence>
<proteinExistence type="predicted"/>
<dbReference type="Gene3D" id="2.120.10.80">
    <property type="entry name" value="Kelch-type beta propeller"/>
    <property type="match status" value="2"/>
</dbReference>
<dbReference type="InterPro" id="IPR015915">
    <property type="entry name" value="Kelch-typ_b-propeller"/>
</dbReference>